<evidence type="ECO:0000256" key="4">
    <source>
        <dbReference type="ARBA" id="ARBA00022801"/>
    </source>
</evidence>
<sequence>MSQKTAVAVPRMASTILLLARNLRPTTACGDTGGAPENDIHVLMMKRHSKARFLPSVYVFPGGGVDVVDYAVAREYLSRHYDVQTPPTAAVPPTSPSPFLESTVTASPAEAETAAWACRVGALRELAEETACVLRRDATVCTAAEWKARRTTPNEGAASPGVYDVEVTPSLRPVARFVTPSRYKYRYDTYFYAALVKGAAQALPLVAQASEVADLVWVSPLQALRRHDSPSDAFSLAPPTFLLLHALSRQPSYAALAETWTTTLPAPASSTHSASAVTRVGTLPYSSVLPCIESDSRVTQEQPLIEDIVLPAHYLYEKGWSEPEGAYRFRGAALGEATHMIRLWVGSHWAQKLKDGSVDPSKTASRELVH</sequence>
<evidence type="ECO:0000256" key="5">
    <source>
        <dbReference type="ARBA" id="ARBA00022842"/>
    </source>
</evidence>
<comment type="cofactor">
    <cofactor evidence="1">
        <name>Mn(2+)</name>
        <dbReference type="ChEBI" id="CHEBI:29035"/>
    </cofactor>
</comment>
<dbReference type="RefSeq" id="XP_015653817.1">
    <property type="nucleotide sequence ID" value="XM_015807735.1"/>
</dbReference>
<keyword evidence="7" id="KW-0732">Signal</keyword>
<evidence type="ECO:0000313" key="10">
    <source>
        <dbReference type="Proteomes" id="UP000037923"/>
    </source>
</evidence>
<dbReference type="OMA" id="YRYDTYF"/>
<dbReference type="GO" id="GO:0005739">
    <property type="term" value="C:mitochondrion"/>
    <property type="evidence" value="ECO:0007669"/>
    <property type="project" value="TreeGrafter"/>
</dbReference>
<proteinExistence type="predicted"/>
<evidence type="ECO:0000256" key="3">
    <source>
        <dbReference type="ARBA" id="ARBA00022723"/>
    </source>
</evidence>
<feature type="domain" description="Nudix hydrolase" evidence="8">
    <location>
        <begin position="9"/>
        <end position="240"/>
    </location>
</feature>
<dbReference type="PANTHER" id="PTHR12318">
    <property type="entry name" value="TESTOSTERONE-REGULATED PROTEIN RP2"/>
    <property type="match status" value="1"/>
</dbReference>
<evidence type="ECO:0000256" key="1">
    <source>
        <dbReference type="ARBA" id="ARBA00001936"/>
    </source>
</evidence>
<dbReference type="SUPFAM" id="SSF55811">
    <property type="entry name" value="Nudix"/>
    <property type="match status" value="1"/>
</dbReference>
<evidence type="ECO:0000256" key="6">
    <source>
        <dbReference type="ARBA" id="ARBA00023211"/>
    </source>
</evidence>
<feature type="signal peptide" evidence="7">
    <location>
        <begin position="1"/>
        <end position="28"/>
    </location>
</feature>
<dbReference type="VEuPathDB" id="TriTrypDB:LpyrH10_25_1540"/>
<dbReference type="GeneID" id="26908940"/>
<keyword evidence="4" id="KW-0378">Hydrolase</keyword>
<protein>
    <recommendedName>
        <fullName evidence="8">Nudix hydrolase domain-containing protein</fullName>
    </recommendedName>
</protein>
<dbReference type="GO" id="GO:0016818">
    <property type="term" value="F:hydrolase activity, acting on acid anhydrides, in phosphorus-containing anhydrides"/>
    <property type="evidence" value="ECO:0007669"/>
    <property type="project" value="InterPro"/>
</dbReference>
<gene>
    <name evidence="9" type="ORF">ABB37_08656</name>
</gene>
<evidence type="ECO:0000313" key="9">
    <source>
        <dbReference type="EMBL" id="KPA75378.1"/>
    </source>
</evidence>
<keyword evidence="10" id="KW-1185">Reference proteome</keyword>
<comment type="caution">
    <text evidence="9">The sequence shown here is derived from an EMBL/GenBank/DDBJ whole genome shotgun (WGS) entry which is preliminary data.</text>
</comment>
<keyword evidence="5" id="KW-0460">Magnesium</keyword>
<keyword evidence="6" id="KW-0464">Manganese</keyword>
<reference evidence="9 10" key="1">
    <citation type="submission" date="2015-07" db="EMBL/GenBank/DDBJ databases">
        <title>High-quality genome of monoxenous trypanosomatid Leptomonas pyrrhocoris.</title>
        <authorList>
            <person name="Flegontov P."/>
            <person name="Butenko A."/>
            <person name="Firsov S."/>
            <person name="Vlcek C."/>
            <person name="Logacheva M.D."/>
            <person name="Field M."/>
            <person name="Filatov D."/>
            <person name="Flegontova O."/>
            <person name="Gerasimov E."/>
            <person name="Jackson A.P."/>
            <person name="Kelly S."/>
            <person name="Opperdoes F."/>
            <person name="O'Reilly A."/>
            <person name="Votypka J."/>
            <person name="Yurchenko V."/>
            <person name="Lukes J."/>
        </authorList>
    </citation>
    <scope>NUCLEOTIDE SEQUENCE [LARGE SCALE GENOMIC DNA]</scope>
    <source>
        <strain evidence="9">H10</strain>
    </source>
</reference>
<dbReference type="InterPro" id="IPR015797">
    <property type="entry name" value="NUDIX_hydrolase-like_dom_sf"/>
</dbReference>
<name>A0A0N0VDD9_LEPPY</name>
<comment type="cofactor">
    <cofactor evidence="2">
        <name>Mg(2+)</name>
        <dbReference type="ChEBI" id="CHEBI:18420"/>
    </cofactor>
</comment>
<dbReference type="EMBL" id="LGTL01000025">
    <property type="protein sequence ID" value="KPA75378.1"/>
    <property type="molecule type" value="Genomic_DNA"/>
</dbReference>
<keyword evidence="3" id="KW-0479">Metal-binding</keyword>
<accession>A0A0N0VDD9</accession>
<evidence type="ECO:0000259" key="8">
    <source>
        <dbReference type="PROSITE" id="PS51462"/>
    </source>
</evidence>
<dbReference type="PROSITE" id="PS51462">
    <property type="entry name" value="NUDIX"/>
    <property type="match status" value="1"/>
</dbReference>
<dbReference type="OrthoDB" id="1695362at2759"/>
<dbReference type="PANTHER" id="PTHR12318:SF0">
    <property type="entry name" value="ACYL-COENZYME A DIPHOSPHATASE NUDT19"/>
    <property type="match status" value="1"/>
</dbReference>
<evidence type="ECO:0000256" key="2">
    <source>
        <dbReference type="ARBA" id="ARBA00001946"/>
    </source>
</evidence>
<dbReference type="GO" id="GO:0046872">
    <property type="term" value="F:metal ion binding"/>
    <property type="evidence" value="ECO:0007669"/>
    <property type="project" value="UniProtKB-KW"/>
</dbReference>
<organism evidence="9 10">
    <name type="scientific">Leptomonas pyrrhocoris</name>
    <name type="common">Firebug parasite</name>
    <dbReference type="NCBI Taxonomy" id="157538"/>
    <lineage>
        <taxon>Eukaryota</taxon>
        <taxon>Discoba</taxon>
        <taxon>Euglenozoa</taxon>
        <taxon>Kinetoplastea</taxon>
        <taxon>Metakinetoplastina</taxon>
        <taxon>Trypanosomatida</taxon>
        <taxon>Trypanosomatidae</taxon>
        <taxon>Leishmaniinae</taxon>
        <taxon>Leptomonas</taxon>
    </lineage>
</organism>
<dbReference type="Gene3D" id="3.90.79.10">
    <property type="entry name" value="Nucleoside Triphosphate Pyrophosphohydrolase"/>
    <property type="match status" value="1"/>
</dbReference>
<evidence type="ECO:0000256" key="7">
    <source>
        <dbReference type="SAM" id="SignalP"/>
    </source>
</evidence>
<dbReference type="InterPro" id="IPR000086">
    <property type="entry name" value="NUDIX_hydrolase_dom"/>
</dbReference>
<dbReference type="Proteomes" id="UP000037923">
    <property type="component" value="Unassembled WGS sequence"/>
</dbReference>
<feature type="chain" id="PRO_5005860923" description="Nudix hydrolase domain-containing protein" evidence="7">
    <location>
        <begin position="29"/>
        <end position="370"/>
    </location>
</feature>
<dbReference type="InterPro" id="IPR039121">
    <property type="entry name" value="NUDT19"/>
</dbReference>
<dbReference type="AlphaFoldDB" id="A0A0N0VDD9"/>